<gene>
    <name evidence="2" type="ORF">GM920_06015</name>
</gene>
<dbReference type="Pfam" id="PF13477">
    <property type="entry name" value="Glyco_trans_4_2"/>
    <property type="match status" value="1"/>
</dbReference>
<proteinExistence type="predicted"/>
<comment type="caution">
    <text evidence="2">The sequence shown here is derived from an EMBL/GenBank/DDBJ whole genome shotgun (WGS) entry which is preliminary data.</text>
</comment>
<evidence type="ECO:0000259" key="1">
    <source>
        <dbReference type="Pfam" id="PF13477"/>
    </source>
</evidence>
<sequence>MDNKRKNVLIACDSSHTLLEFRGKLIEELVKGNNVSVFTPKISRQQVRDKLESLKVTVYENDLNGSNVSIFSDLKYIIQLYQLIKETKPDVFFPYTFKPVIYGTMVAKLCRIDCITPMLTGLGYNFTDSGKKNKLVTAITKMLLKFSLRGNKGIRIIFQNQDDYLKLLKTGIIGRQQQAFVVNGSGVDLTHYDYSIPDTLNISFLMISRLINAKGIREYYEAAKSVRHKYPEIKFKLIGSFDNNIDAITLDLYSKILFDDTLEYIGSVDDVRPYIKNASIVVLPSYYGEGVPRCILEGMAMGRAVITCDSVGCRETIYNSAEGRNGFLVPVRNVSALASKMEYYINHTTDIISYGINGRHFAKEKFDVNLVNAEMLKIMNVV</sequence>
<evidence type="ECO:0000313" key="3">
    <source>
        <dbReference type="Proteomes" id="UP000636110"/>
    </source>
</evidence>
<name>A0ABR6ET67_9SPHI</name>
<dbReference type="Pfam" id="PF13692">
    <property type="entry name" value="Glyco_trans_1_4"/>
    <property type="match status" value="1"/>
</dbReference>
<dbReference type="EMBL" id="WNXC01000001">
    <property type="protein sequence ID" value="MBB2148464.1"/>
    <property type="molecule type" value="Genomic_DNA"/>
</dbReference>
<evidence type="ECO:0000313" key="2">
    <source>
        <dbReference type="EMBL" id="MBB2148464.1"/>
    </source>
</evidence>
<protein>
    <submittedName>
        <fullName evidence="2">Glycosyltransferase</fullName>
    </submittedName>
</protein>
<dbReference type="PANTHER" id="PTHR12526:SF638">
    <property type="entry name" value="SPORE COAT PROTEIN SA"/>
    <property type="match status" value="1"/>
</dbReference>
<dbReference type="Proteomes" id="UP000636110">
    <property type="component" value="Unassembled WGS sequence"/>
</dbReference>
<dbReference type="PANTHER" id="PTHR12526">
    <property type="entry name" value="GLYCOSYLTRANSFERASE"/>
    <property type="match status" value="1"/>
</dbReference>
<dbReference type="SUPFAM" id="SSF53756">
    <property type="entry name" value="UDP-Glycosyltransferase/glycogen phosphorylase"/>
    <property type="match status" value="1"/>
</dbReference>
<organism evidence="2 3">
    <name type="scientific">Pedobacter gandavensis</name>
    <dbReference type="NCBI Taxonomy" id="2679963"/>
    <lineage>
        <taxon>Bacteria</taxon>
        <taxon>Pseudomonadati</taxon>
        <taxon>Bacteroidota</taxon>
        <taxon>Sphingobacteriia</taxon>
        <taxon>Sphingobacteriales</taxon>
        <taxon>Sphingobacteriaceae</taxon>
        <taxon>Pedobacter</taxon>
    </lineage>
</organism>
<dbReference type="InterPro" id="IPR028098">
    <property type="entry name" value="Glyco_trans_4-like_N"/>
</dbReference>
<reference evidence="2 3" key="1">
    <citation type="submission" date="2019-11" db="EMBL/GenBank/DDBJ databases">
        <title>Description of Pedobacter sp. LMG 31462T.</title>
        <authorList>
            <person name="Carlier A."/>
            <person name="Qi S."/>
            <person name="Vandamme P."/>
        </authorList>
    </citation>
    <scope>NUCLEOTIDE SEQUENCE [LARGE SCALE GENOMIC DNA]</scope>
    <source>
        <strain evidence="2 3">LMG 31462</strain>
    </source>
</reference>
<keyword evidence="3" id="KW-1185">Reference proteome</keyword>
<accession>A0ABR6ET67</accession>
<dbReference type="RefSeq" id="WP_182954416.1">
    <property type="nucleotide sequence ID" value="NZ_WNXC01000001.1"/>
</dbReference>
<dbReference type="Gene3D" id="3.40.50.2000">
    <property type="entry name" value="Glycogen Phosphorylase B"/>
    <property type="match status" value="2"/>
</dbReference>
<dbReference type="CDD" id="cd03808">
    <property type="entry name" value="GT4_CapM-like"/>
    <property type="match status" value="1"/>
</dbReference>
<feature type="domain" description="Glycosyltransferase subfamily 4-like N-terminal" evidence="1">
    <location>
        <begin position="13"/>
        <end position="146"/>
    </location>
</feature>